<keyword evidence="3" id="KW-0813">Transport</keyword>
<accession>A0AA39YQS5</accession>
<feature type="transmembrane region" description="Helical" evidence="8">
    <location>
        <begin position="295"/>
        <end position="317"/>
    </location>
</feature>
<comment type="similarity">
    <text evidence="2">Belongs to the ammonia transporter channel (TC 1.A.11.2) family.</text>
</comment>
<evidence type="ECO:0000256" key="4">
    <source>
        <dbReference type="ARBA" id="ARBA00022692"/>
    </source>
</evidence>
<feature type="transmembrane region" description="Helical" evidence="8">
    <location>
        <begin position="392"/>
        <end position="412"/>
    </location>
</feature>
<feature type="transmembrane region" description="Helical" evidence="8">
    <location>
        <begin position="323"/>
        <end position="345"/>
    </location>
</feature>
<dbReference type="InterPro" id="IPR024041">
    <property type="entry name" value="NH4_transpt_AmtB-like_dom"/>
</dbReference>
<dbReference type="InterPro" id="IPR029020">
    <property type="entry name" value="Ammonium/urea_transptr"/>
</dbReference>
<feature type="transmembrane region" description="Helical" evidence="8">
    <location>
        <begin position="75"/>
        <end position="94"/>
    </location>
</feature>
<evidence type="ECO:0000313" key="11">
    <source>
        <dbReference type="Proteomes" id="UP001174936"/>
    </source>
</evidence>
<keyword evidence="11" id="KW-1185">Reference proteome</keyword>
<comment type="subcellular location">
    <subcellularLocation>
        <location evidence="1">Membrane</location>
        <topology evidence="1">Multi-pass membrane protein</topology>
    </subcellularLocation>
</comment>
<dbReference type="SUPFAM" id="SSF111352">
    <property type="entry name" value="Ammonium transporter"/>
    <property type="match status" value="2"/>
</dbReference>
<dbReference type="InterPro" id="IPR001905">
    <property type="entry name" value="Ammonium_transpt"/>
</dbReference>
<dbReference type="EMBL" id="JAULSV010000001">
    <property type="protein sequence ID" value="KAK0656939.1"/>
    <property type="molecule type" value="Genomic_DNA"/>
</dbReference>
<sequence length="590" mass="63534">MGETVTIRVQAAPPSATVVEVPYDTVLANPEQYFQAADLVWVMVASAMVFLMVPALSLIYAALSNRSFAMTMFRLPLMTAAVVGLQWVFWGYSITFTDGSLWYGGETRANALVDAVARPIAVGTGEGPSIPELLFVLYEGMFASFTAAIVCGGIVHRARPARFLIFISFWSTLVYSPVARWTWHRKGWSNQLGVLDFAGGTPVHITSGTTVAAFALFYDFETSKLSLFRYSQALLLRIGKRIAHDFEIIWVVAKSCFRILKTLLTGAEWIKPEPAEYSVPPTVDAGHFEPYNNTYLVLGTALLWFGWAGFNGGSALGANLRAVSAWLSTHVAACAGGVVGILWQWSEKLLDAGGRNFEAMPPDARYADLTVISFCDGAIAGLVAITPGSGFVPVWSAAIFGAVAALVVGFVKKESAAVLRHDKLHVFAVHAGAGLVGMCLTGLFADPTTVGLDGHSTLPHPEYSTGRRLGYQIADVLAAVAYSFVMTIAILNFMKFSVFAFQWLLSRDATLRDASGCYKRDEAGNYEVEVFVDNLQATQPQRWRDDPLLQGSVAANGVVIAGANPHILAPGDGQGDGNGEALHIQNPNGV</sequence>
<protein>
    <submittedName>
        <fullName evidence="10">Ammonium transporter AmtB-like domain-containing protein</fullName>
    </submittedName>
</protein>
<name>A0AA39YQS5_9PEZI</name>
<feature type="domain" description="Ammonium transporter AmtB-like" evidence="9">
    <location>
        <begin position="286"/>
        <end position="497"/>
    </location>
</feature>
<dbReference type="GO" id="GO:0005886">
    <property type="term" value="C:plasma membrane"/>
    <property type="evidence" value="ECO:0007669"/>
    <property type="project" value="TreeGrafter"/>
</dbReference>
<keyword evidence="7" id="KW-0924">Ammonia transport</keyword>
<evidence type="ECO:0000259" key="9">
    <source>
        <dbReference type="Pfam" id="PF00909"/>
    </source>
</evidence>
<dbReference type="Gene3D" id="1.10.3430.10">
    <property type="entry name" value="Ammonium transporter AmtB like domains"/>
    <property type="match status" value="1"/>
</dbReference>
<proteinExistence type="inferred from homology"/>
<evidence type="ECO:0000256" key="3">
    <source>
        <dbReference type="ARBA" id="ARBA00022448"/>
    </source>
</evidence>
<comment type="caution">
    <text evidence="10">The sequence shown here is derived from an EMBL/GenBank/DDBJ whole genome shotgun (WGS) entry which is preliminary data.</text>
</comment>
<dbReference type="PANTHER" id="PTHR43029:SF10">
    <property type="entry name" value="AMMONIUM TRANSPORTER MEP2"/>
    <property type="match status" value="1"/>
</dbReference>
<evidence type="ECO:0000256" key="5">
    <source>
        <dbReference type="ARBA" id="ARBA00022989"/>
    </source>
</evidence>
<evidence type="ECO:0000256" key="1">
    <source>
        <dbReference type="ARBA" id="ARBA00004141"/>
    </source>
</evidence>
<reference evidence="10" key="1">
    <citation type="submission" date="2023-06" db="EMBL/GenBank/DDBJ databases">
        <title>Genome-scale phylogeny and comparative genomics of the fungal order Sordariales.</title>
        <authorList>
            <consortium name="Lawrence Berkeley National Laboratory"/>
            <person name="Hensen N."/>
            <person name="Bonometti L."/>
            <person name="Westerberg I."/>
            <person name="Brannstrom I.O."/>
            <person name="Guillou S."/>
            <person name="Cros-Aarteil S."/>
            <person name="Calhoun S."/>
            <person name="Haridas S."/>
            <person name="Kuo A."/>
            <person name="Mondo S."/>
            <person name="Pangilinan J."/>
            <person name="Riley R."/>
            <person name="Labutti K."/>
            <person name="Andreopoulos B."/>
            <person name="Lipzen A."/>
            <person name="Chen C."/>
            <person name="Yanf M."/>
            <person name="Daum C."/>
            <person name="Ng V."/>
            <person name="Clum A."/>
            <person name="Steindorff A."/>
            <person name="Ohm R."/>
            <person name="Martin F."/>
            <person name="Silar P."/>
            <person name="Natvig D."/>
            <person name="Lalanne C."/>
            <person name="Gautier V."/>
            <person name="Ament-Velasquez S.L."/>
            <person name="Kruys A."/>
            <person name="Hutchinson M.I."/>
            <person name="Powell A.J."/>
            <person name="Barry K."/>
            <person name="Miller A.N."/>
            <person name="Grigoriev I.V."/>
            <person name="Debuchy R."/>
            <person name="Gladieux P."/>
            <person name="Thoren M.H."/>
            <person name="Johannesson H."/>
        </authorList>
    </citation>
    <scope>NUCLEOTIDE SEQUENCE</scope>
    <source>
        <strain evidence="10">SMH2532-1</strain>
    </source>
</reference>
<gene>
    <name evidence="10" type="ORF">B0T16DRAFT_400565</name>
</gene>
<dbReference type="Proteomes" id="UP001174936">
    <property type="component" value="Unassembled WGS sequence"/>
</dbReference>
<dbReference type="AlphaFoldDB" id="A0AA39YQS5"/>
<keyword evidence="5 8" id="KW-1133">Transmembrane helix</keyword>
<evidence type="ECO:0000256" key="7">
    <source>
        <dbReference type="ARBA" id="ARBA00023177"/>
    </source>
</evidence>
<evidence type="ECO:0000256" key="8">
    <source>
        <dbReference type="SAM" id="Phobius"/>
    </source>
</evidence>
<dbReference type="PANTHER" id="PTHR43029">
    <property type="entry name" value="AMMONIUM TRANSPORTER MEP2"/>
    <property type="match status" value="1"/>
</dbReference>
<organism evidence="10 11">
    <name type="scientific">Cercophora newfieldiana</name>
    <dbReference type="NCBI Taxonomy" id="92897"/>
    <lineage>
        <taxon>Eukaryota</taxon>
        <taxon>Fungi</taxon>
        <taxon>Dikarya</taxon>
        <taxon>Ascomycota</taxon>
        <taxon>Pezizomycotina</taxon>
        <taxon>Sordariomycetes</taxon>
        <taxon>Sordariomycetidae</taxon>
        <taxon>Sordariales</taxon>
        <taxon>Lasiosphaeriaceae</taxon>
        <taxon>Cercophora</taxon>
    </lineage>
</organism>
<feature type="transmembrane region" description="Helical" evidence="8">
    <location>
        <begin position="469"/>
        <end position="494"/>
    </location>
</feature>
<evidence type="ECO:0000313" key="10">
    <source>
        <dbReference type="EMBL" id="KAK0656939.1"/>
    </source>
</evidence>
<keyword evidence="6 8" id="KW-0472">Membrane</keyword>
<dbReference type="Pfam" id="PF00909">
    <property type="entry name" value="Ammonium_transp"/>
    <property type="match status" value="2"/>
</dbReference>
<feature type="transmembrane region" description="Helical" evidence="8">
    <location>
        <begin position="135"/>
        <end position="156"/>
    </location>
</feature>
<feature type="transmembrane region" description="Helical" evidence="8">
    <location>
        <begin position="39"/>
        <end position="63"/>
    </location>
</feature>
<dbReference type="GO" id="GO:0008519">
    <property type="term" value="F:ammonium channel activity"/>
    <property type="evidence" value="ECO:0007669"/>
    <property type="project" value="InterPro"/>
</dbReference>
<evidence type="ECO:0000256" key="2">
    <source>
        <dbReference type="ARBA" id="ARBA00005887"/>
    </source>
</evidence>
<keyword evidence="4 8" id="KW-0812">Transmembrane</keyword>
<feature type="domain" description="Ammonium transporter AmtB-like" evidence="9">
    <location>
        <begin position="40"/>
        <end position="216"/>
    </location>
</feature>
<evidence type="ECO:0000256" key="6">
    <source>
        <dbReference type="ARBA" id="ARBA00023136"/>
    </source>
</evidence>
<feature type="transmembrane region" description="Helical" evidence="8">
    <location>
        <begin position="163"/>
        <end position="183"/>
    </location>
</feature>
<feature type="transmembrane region" description="Helical" evidence="8">
    <location>
        <begin position="424"/>
        <end position="445"/>
    </location>
</feature>